<protein>
    <submittedName>
        <fullName evidence="2">Uncharacterized protein</fullName>
    </submittedName>
</protein>
<keyword evidence="3" id="KW-1185">Reference proteome</keyword>
<dbReference type="Proteomes" id="UP000607653">
    <property type="component" value="Unassembled WGS sequence"/>
</dbReference>
<gene>
    <name evidence="2" type="ORF">HUJ06_007996</name>
</gene>
<feature type="region of interest" description="Disordered" evidence="1">
    <location>
        <begin position="18"/>
        <end position="42"/>
    </location>
</feature>
<evidence type="ECO:0000256" key="1">
    <source>
        <dbReference type="SAM" id="MobiDB-lite"/>
    </source>
</evidence>
<evidence type="ECO:0000313" key="3">
    <source>
        <dbReference type="Proteomes" id="UP000607653"/>
    </source>
</evidence>
<proteinExistence type="predicted"/>
<sequence length="42" mass="4741">MIPILRTHKLLGLVEGTMQAPPTHIDGPDGQRVMNPEYDNWV</sequence>
<accession>A0A822Z1M3</accession>
<comment type="caution">
    <text evidence="2">The sequence shown here is derived from an EMBL/GenBank/DDBJ whole genome shotgun (WGS) entry which is preliminary data.</text>
</comment>
<name>A0A822Z1M3_NELNU</name>
<evidence type="ECO:0000313" key="2">
    <source>
        <dbReference type="EMBL" id="DAD37355.1"/>
    </source>
</evidence>
<organism evidence="2 3">
    <name type="scientific">Nelumbo nucifera</name>
    <name type="common">Sacred lotus</name>
    <dbReference type="NCBI Taxonomy" id="4432"/>
    <lineage>
        <taxon>Eukaryota</taxon>
        <taxon>Viridiplantae</taxon>
        <taxon>Streptophyta</taxon>
        <taxon>Embryophyta</taxon>
        <taxon>Tracheophyta</taxon>
        <taxon>Spermatophyta</taxon>
        <taxon>Magnoliopsida</taxon>
        <taxon>Proteales</taxon>
        <taxon>Nelumbonaceae</taxon>
        <taxon>Nelumbo</taxon>
    </lineage>
</organism>
<dbReference type="AlphaFoldDB" id="A0A822Z1M3"/>
<dbReference type="EMBL" id="DUZY01000004">
    <property type="protein sequence ID" value="DAD37355.1"/>
    <property type="molecule type" value="Genomic_DNA"/>
</dbReference>
<reference evidence="2 3" key="1">
    <citation type="journal article" date="2020" name="Mol. Biol. Evol.">
        <title>Distinct Expression and Methylation Patterns for Genes with Different Fates following a Single Whole-Genome Duplication in Flowering Plants.</title>
        <authorList>
            <person name="Shi T."/>
            <person name="Rahmani R.S."/>
            <person name="Gugger P.F."/>
            <person name="Wang M."/>
            <person name="Li H."/>
            <person name="Zhang Y."/>
            <person name="Li Z."/>
            <person name="Wang Q."/>
            <person name="Van de Peer Y."/>
            <person name="Marchal K."/>
            <person name="Chen J."/>
        </authorList>
    </citation>
    <scope>NUCLEOTIDE SEQUENCE [LARGE SCALE GENOMIC DNA]</scope>
    <source>
        <tissue evidence="2">Leaf</tissue>
    </source>
</reference>